<keyword evidence="3" id="KW-1185">Reference proteome</keyword>
<proteinExistence type="predicted"/>
<reference evidence="3" key="1">
    <citation type="journal article" date="2014" name="Science">
        <title>Ancient hybridizations among the ancestral genomes of bread wheat.</title>
        <authorList>
            <consortium name="International Wheat Genome Sequencing Consortium,"/>
            <person name="Marcussen T."/>
            <person name="Sandve S.R."/>
            <person name="Heier L."/>
            <person name="Spannagl M."/>
            <person name="Pfeifer M."/>
            <person name="Jakobsen K.S."/>
            <person name="Wulff B.B."/>
            <person name="Steuernagel B."/>
            <person name="Mayer K.F."/>
            <person name="Olsen O.A."/>
        </authorList>
    </citation>
    <scope>NUCLEOTIDE SEQUENCE [LARGE SCALE GENOMIC DNA]</scope>
    <source>
        <strain evidence="3">cv. AL8/78</strain>
    </source>
</reference>
<reference evidence="2" key="4">
    <citation type="submission" date="2019-03" db="UniProtKB">
        <authorList>
            <consortium name="EnsemblPlants"/>
        </authorList>
    </citation>
    <scope>IDENTIFICATION</scope>
</reference>
<accession>A0A453D8D6</accession>
<dbReference type="EnsemblPlants" id="AET2Gv21136900.2">
    <property type="protein sequence ID" value="AET2Gv21136900.2"/>
    <property type="gene ID" value="AET2Gv21136900"/>
</dbReference>
<evidence type="ECO:0000313" key="2">
    <source>
        <dbReference type="EnsemblPlants" id="AET2Gv21136900.2"/>
    </source>
</evidence>
<dbReference type="Proteomes" id="UP000015105">
    <property type="component" value="Chromosome 2D"/>
</dbReference>
<sequence length="144" mass="15424">PHPERARRALPLLLSSSNPALRRSTCSRPGRHGRPEDPSFCQAGLRMGTPQRRRHGLGPLPPLLQPAPSGSGLCAALDPRRPRRRWRCCSHAAPAGSSVNWPTSRSRSPALATACSTAPSTSSTQESTSHWPRSCSCWATSSAA</sequence>
<evidence type="ECO:0000256" key="1">
    <source>
        <dbReference type="SAM" id="MobiDB-lite"/>
    </source>
</evidence>
<dbReference type="AlphaFoldDB" id="A0A453D8D6"/>
<protein>
    <submittedName>
        <fullName evidence="2">Uncharacterized protein</fullName>
    </submittedName>
</protein>
<feature type="compositionally biased region" description="Low complexity" evidence="1">
    <location>
        <begin position="9"/>
        <end position="24"/>
    </location>
</feature>
<dbReference type="Gramene" id="AET2Gv21136900.2">
    <property type="protein sequence ID" value="AET2Gv21136900.2"/>
    <property type="gene ID" value="AET2Gv21136900"/>
</dbReference>
<feature type="region of interest" description="Disordered" evidence="1">
    <location>
        <begin position="93"/>
        <end position="144"/>
    </location>
</feature>
<feature type="compositionally biased region" description="Polar residues" evidence="1">
    <location>
        <begin position="97"/>
        <end position="107"/>
    </location>
</feature>
<name>A0A453D8D6_AEGTS</name>
<reference evidence="2" key="3">
    <citation type="journal article" date="2017" name="Nature">
        <title>Genome sequence of the progenitor of the wheat D genome Aegilops tauschii.</title>
        <authorList>
            <person name="Luo M.C."/>
            <person name="Gu Y.Q."/>
            <person name="Puiu D."/>
            <person name="Wang H."/>
            <person name="Twardziok S.O."/>
            <person name="Deal K.R."/>
            <person name="Huo N."/>
            <person name="Zhu T."/>
            <person name="Wang L."/>
            <person name="Wang Y."/>
            <person name="McGuire P.E."/>
            <person name="Liu S."/>
            <person name="Long H."/>
            <person name="Ramasamy R.K."/>
            <person name="Rodriguez J.C."/>
            <person name="Van S.L."/>
            <person name="Yuan L."/>
            <person name="Wang Z."/>
            <person name="Xia Z."/>
            <person name="Xiao L."/>
            <person name="Anderson O.D."/>
            <person name="Ouyang S."/>
            <person name="Liang Y."/>
            <person name="Zimin A.V."/>
            <person name="Pertea G."/>
            <person name="Qi P."/>
            <person name="Bennetzen J.L."/>
            <person name="Dai X."/>
            <person name="Dawson M.W."/>
            <person name="Muller H.G."/>
            <person name="Kugler K."/>
            <person name="Rivarola-Duarte L."/>
            <person name="Spannagl M."/>
            <person name="Mayer K.F.X."/>
            <person name="Lu F.H."/>
            <person name="Bevan M.W."/>
            <person name="Leroy P."/>
            <person name="Li P."/>
            <person name="You F.M."/>
            <person name="Sun Q."/>
            <person name="Liu Z."/>
            <person name="Lyons E."/>
            <person name="Wicker T."/>
            <person name="Salzberg S.L."/>
            <person name="Devos K.M."/>
            <person name="Dvorak J."/>
        </authorList>
    </citation>
    <scope>NUCLEOTIDE SEQUENCE [LARGE SCALE GENOMIC DNA]</scope>
    <source>
        <strain evidence="2">cv. AL8/78</strain>
    </source>
</reference>
<feature type="compositionally biased region" description="Low complexity" evidence="1">
    <location>
        <begin position="108"/>
        <end position="124"/>
    </location>
</feature>
<reference evidence="3" key="2">
    <citation type="journal article" date="2017" name="Nat. Plants">
        <title>The Aegilops tauschii genome reveals multiple impacts of transposons.</title>
        <authorList>
            <person name="Zhao G."/>
            <person name="Zou C."/>
            <person name="Li K."/>
            <person name="Wang K."/>
            <person name="Li T."/>
            <person name="Gao L."/>
            <person name="Zhang X."/>
            <person name="Wang H."/>
            <person name="Yang Z."/>
            <person name="Liu X."/>
            <person name="Jiang W."/>
            <person name="Mao L."/>
            <person name="Kong X."/>
            <person name="Jiao Y."/>
            <person name="Jia J."/>
        </authorList>
    </citation>
    <scope>NUCLEOTIDE SEQUENCE [LARGE SCALE GENOMIC DNA]</scope>
    <source>
        <strain evidence="3">cv. AL8/78</strain>
    </source>
</reference>
<reference evidence="2" key="5">
    <citation type="journal article" date="2021" name="G3 (Bethesda)">
        <title>Aegilops tauschii genome assembly Aet v5.0 features greater sequence contiguity and improved annotation.</title>
        <authorList>
            <person name="Wang L."/>
            <person name="Zhu T."/>
            <person name="Rodriguez J.C."/>
            <person name="Deal K.R."/>
            <person name="Dubcovsky J."/>
            <person name="McGuire P.E."/>
            <person name="Lux T."/>
            <person name="Spannagl M."/>
            <person name="Mayer K.F.X."/>
            <person name="Baldrich P."/>
            <person name="Meyers B.C."/>
            <person name="Huo N."/>
            <person name="Gu Y.Q."/>
            <person name="Zhou H."/>
            <person name="Devos K.M."/>
            <person name="Bennetzen J.L."/>
            <person name="Unver T."/>
            <person name="Budak H."/>
            <person name="Gulick P.J."/>
            <person name="Galiba G."/>
            <person name="Kalapos B."/>
            <person name="Nelson D.R."/>
            <person name="Li P."/>
            <person name="You F.M."/>
            <person name="Luo M.C."/>
            <person name="Dvorak J."/>
        </authorList>
    </citation>
    <scope>NUCLEOTIDE SEQUENCE [LARGE SCALE GENOMIC DNA]</scope>
    <source>
        <strain evidence="2">cv. AL8/78</strain>
    </source>
</reference>
<evidence type="ECO:0000313" key="3">
    <source>
        <dbReference type="Proteomes" id="UP000015105"/>
    </source>
</evidence>
<feature type="region of interest" description="Disordered" evidence="1">
    <location>
        <begin position="1"/>
        <end position="76"/>
    </location>
</feature>
<feature type="compositionally biased region" description="Polar residues" evidence="1">
    <location>
        <begin position="125"/>
        <end position="144"/>
    </location>
</feature>
<organism evidence="2 3">
    <name type="scientific">Aegilops tauschii subsp. strangulata</name>
    <name type="common">Goatgrass</name>
    <dbReference type="NCBI Taxonomy" id="200361"/>
    <lineage>
        <taxon>Eukaryota</taxon>
        <taxon>Viridiplantae</taxon>
        <taxon>Streptophyta</taxon>
        <taxon>Embryophyta</taxon>
        <taxon>Tracheophyta</taxon>
        <taxon>Spermatophyta</taxon>
        <taxon>Magnoliopsida</taxon>
        <taxon>Liliopsida</taxon>
        <taxon>Poales</taxon>
        <taxon>Poaceae</taxon>
        <taxon>BOP clade</taxon>
        <taxon>Pooideae</taxon>
        <taxon>Triticodae</taxon>
        <taxon>Triticeae</taxon>
        <taxon>Triticinae</taxon>
        <taxon>Aegilops</taxon>
    </lineage>
</organism>